<dbReference type="InterPro" id="IPR002656">
    <property type="entry name" value="Acyl_transf_3_dom"/>
</dbReference>
<evidence type="ECO:0000313" key="5">
    <source>
        <dbReference type="EMBL" id="MBC1779165.1"/>
    </source>
</evidence>
<proteinExistence type="inferred from homology"/>
<feature type="transmembrane region" description="Helical" evidence="3">
    <location>
        <begin position="70"/>
        <end position="91"/>
    </location>
</feature>
<dbReference type="Proteomes" id="UP000547643">
    <property type="component" value="Unassembled WGS sequence"/>
</dbReference>
<name>A0A7X0XSE0_9LIST</name>
<comment type="similarity">
    <text evidence="2">Belongs to the acyltransferase 3 family.</text>
</comment>
<evidence type="ECO:0000259" key="4">
    <source>
        <dbReference type="Pfam" id="PF01757"/>
    </source>
</evidence>
<feature type="transmembrane region" description="Helical" evidence="3">
    <location>
        <begin position="198"/>
        <end position="217"/>
    </location>
</feature>
<keyword evidence="5" id="KW-0808">Transferase</keyword>
<dbReference type="InterPro" id="IPR052734">
    <property type="entry name" value="Nod_factor_acetyltransferase"/>
</dbReference>
<dbReference type="PANTHER" id="PTHR37312">
    <property type="entry name" value="MEMBRANE-BOUND ACYLTRANSFERASE YKRP-RELATED"/>
    <property type="match status" value="1"/>
</dbReference>
<evidence type="ECO:0000256" key="1">
    <source>
        <dbReference type="ARBA" id="ARBA00004370"/>
    </source>
</evidence>
<evidence type="ECO:0000256" key="2">
    <source>
        <dbReference type="ARBA" id="ARBA00007400"/>
    </source>
</evidence>
<feature type="transmembrane region" description="Helical" evidence="3">
    <location>
        <begin position="229"/>
        <end position="247"/>
    </location>
</feature>
<dbReference type="EMBL" id="JAARUV010000003">
    <property type="protein sequence ID" value="MBC1779165.1"/>
    <property type="molecule type" value="Genomic_DNA"/>
</dbReference>
<feature type="transmembrane region" description="Helical" evidence="3">
    <location>
        <begin position="254"/>
        <end position="273"/>
    </location>
</feature>
<feature type="transmembrane region" description="Helical" evidence="3">
    <location>
        <begin position="138"/>
        <end position="155"/>
    </location>
</feature>
<dbReference type="GO" id="GO:0016747">
    <property type="term" value="F:acyltransferase activity, transferring groups other than amino-acyl groups"/>
    <property type="evidence" value="ECO:0007669"/>
    <property type="project" value="InterPro"/>
</dbReference>
<dbReference type="PANTHER" id="PTHR37312:SF1">
    <property type="entry name" value="MEMBRANE-BOUND ACYLTRANSFERASE YKRP-RELATED"/>
    <property type="match status" value="1"/>
</dbReference>
<feature type="transmembrane region" description="Helical" evidence="3">
    <location>
        <begin position="161"/>
        <end position="178"/>
    </location>
</feature>
<sequence length="328" mass="37964">MTVKRLDWIDNLRGFGMILVVWGHMNLPYIFETIIYSFHIPLFFFISGYLYRAKKECLVSAIKRKASGTLVPYLFFAALSIPFGIILSLLQNTTLSISNIIINYFYLNGSVGWNSPLWFLVVLFFIEIVYIIIDTLEWNNLFLVILFFTLGYSFSQTHLEFPFGLNIVCYGIVFYYLGHLIKTIDIEKRWFLNKFKKISALSILALINILFGLFLNSRVSVYHNELGNYFWFYIASVSACLAFYLIFKSTKRVQLLTFIGLNSVVIMCTHYFFKFTIILADRLLGGILSVERLLLISMLETAIILVCSVPLCLFFNRNIPGVIGKKRL</sequence>
<comment type="subcellular location">
    <subcellularLocation>
        <location evidence="1">Membrane</location>
    </subcellularLocation>
</comment>
<comment type="caution">
    <text evidence="5">The sequence shown here is derived from an EMBL/GenBank/DDBJ whole genome shotgun (WGS) entry which is preliminary data.</text>
</comment>
<accession>A0A7X0XSE0</accession>
<feature type="domain" description="Acyltransferase 3" evidence="4">
    <location>
        <begin position="7"/>
        <end position="316"/>
    </location>
</feature>
<organism evidence="5 6">
    <name type="scientific">Listeria booriae</name>
    <dbReference type="NCBI Taxonomy" id="1552123"/>
    <lineage>
        <taxon>Bacteria</taxon>
        <taxon>Bacillati</taxon>
        <taxon>Bacillota</taxon>
        <taxon>Bacilli</taxon>
        <taxon>Bacillales</taxon>
        <taxon>Listeriaceae</taxon>
        <taxon>Listeria</taxon>
    </lineage>
</organism>
<keyword evidence="3" id="KW-0472">Membrane</keyword>
<keyword evidence="3" id="KW-0812">Transmembrane</keyword>
<dbReference type="RefSeq" id="WP_185495113.1">
    <property type="nucleotide sequence ID" value="NZ_JAARUV010000003.1"/>
</dbReference>
<feature type="transmembrane region" description="Helical" evidence="3">
    <location>
        <begin position="29"/>
        <end position="50"/>
    </location>
</feature>
<evidence type="ECO:0000256" key="3">
    <source>
        <dbReference type="SAM" id="Phobius"/>
    </source>
</evidence>
<keyword evidence="5" id="KW-0012">Acyltransferase</keyword>
<dbReference type="AlphaFoldDB" id="A0A7X0XSE0"/>
<gene>
    <name evidence="5" type="ORF">HCA46_09970</name>
</gene>
<keyword evidence="3" id="KW-1133">Transmembrane helix</keyword>
<dbReference type="Pfam" id="PF01757">
    <property type="entry name" value="Acyl_transf_3"/>
    <property type="match status" value="1"/>
</dbReference>
<feature type="transmembrane region" description="Helical" evidence="3">
    <location>
        <begin position="111"/>
        <end position="133"/>
    </location>
</feature>
<reference evidence="5 6" key="1">
    <citation type="submission" date="2020-03" db="EMBL/GenBank/DDBJ databases">
        <title>Soil Listeria distribution.</title>
        <authorList>
            <person name="Liao J."/>
            <person name="Wiedmann M."/>
        </authorList>
    </citation>
    <scope>NUCLEOTIDE SEQUENCE [LARGE SCALE GENOMIC DNA]</scope>
    <source>
        <strain evidence="5 6">FSL L7-1017</strain>
    </source>
</reference>
<protein>
    <submittedName>
        <fullName evidence="5">Acyltransferase family protein</fullName>
    </submittedName>
</protein>
<evidence type="ECO:0000313" key="6">
    <source>
        <dbReference type="Proteomes" id="UP000547643"/>
    </source>
</evidence>
<feature type="transmembrane region" description="Helical" evidence="3">
    <location>
        <begin position="293"/>
        <end position="316"/>
    </location>
</feature>